<evidence type="ECO:0000313" key="1">
    <source>
        <dbReference type="EMBL" id="JAD38822.1"/>
    </source>
</evidence>
<protein>
    <submittedName>
        <fullName evidence="1">Uncharacterized protein</fullName>
    </submittedName>
</protein>
<proteinExistence type="predicted"/>
<organism evidence="1">
    <name type="scientific">Arundo donax</name>
    <name type="common">Giant reed</name>
    <name type="synonym">Donax arundinaceus</name>
    <dbReference type="NCBI Taxonomy" id="35708"/>
    <lineage>
        <taxon>Eukaryota</taxon>
        <taxon>Viridiplantae</taxon>
        <taxon>Streptophyta</taxon>
        <taxon>Embryophyta</taxon>
        <taxon>Tracheophyta</taxon>
        <taxon>Spermatophyta</taxon>
        <taxon>Magnoliopsida</taxon>
        <taxon>Liliopsida</taxon>
        <taxon>Poales</taxon>
        <taxon>Poaceae</taxon>
        <taxon>PACMAD clade</taxon>
        <taxon>Arundinoideae</taxon>
        <taxon>Arundineae</taxon>
        <taxon>Arundo</taxon>
    </lineage>
</organism>
<sequence length="73" mass="8115">MIHVNCDSQMARINAENIGLMSNAISDNGLKVAAFSSDPNRLSYSPRKKLVNSATAKYEQKSFFYARQIAYPA</sequence>
<name>A0A0A8ZVI8_ARUDO</name>
<dbReference type="EMBL" id="GBRH01259073">
    <property type="protein sequence ID" value="JAD38822.1"/>
    <property type="molecule type" value="Transcribed_RNA"/>
</dbReference>
<dbReference type="AlphaFoldDB" id="A0A0A8ZVI8"/>
<reference evidence="1" key="1">
    <citation type="submission" date="2014-09" db="EMBL/GenBank/DDBJ databases">
        <authorList>
            <person name="Magalhaes I.L.F."/>
            <person name="Oliveira U."/>
            <person name="Santos F.R."/>
            <person name="Vidigal T.H.D.A."/>
            <person name="Brescovit A.D."/>
            <person name="Santos A.J."/>
        </authorList>
    </citation>
    <scope>NUCLEOTIDE SEQUENCE</scope>
    <source>
        <tissue evidence="1">Shoot tissue taken approximately 20 cm above the soil surface</tissue>
    </source>
</reference>
<accession>A0A0A8ZVI8</accession>
<reference evidence="1" key="2">
    <citation type="journal article" date="2015" name="Data Brief">
        <title>Shoot transcriptome of the giant reed, Arundo donax.</title>
        <authorList>
            <person name="Barrero R.A."/>
            <person name="Guerrero F.D."/>
            <person name="Moolhuijzen P."/>
            <person name="Goolsby J.A."/>
            <person name="Tidwell J."/>
            <person name="Bellgard S.E."/>
            <person name="Bellgard M.I."/>
        </authorList>
    </citation>
    <scope>NUCLEOTIDE SEQUENCE</scope>
    <source>
        <tissue evidence="1">Shoot tissue taken approximately 20 cm above the soil surface</tissue>
    </source>
</reference>